<dbReference type="InterPro" id="IPR000184">
    <property type="entry name" value="Bac_surfAg_D15"/>
</dbReference>
<gene>
    <name evidence="5" type="ORF">ABT58_14200</name>
</gene>
<dbReference type="PATRIC" id="fig|754436.4.peg.3014"/>
<dbReference type="AlphaFoldDB" id="A0A0J1JEN5"/>
<evidence type="ECO:0000256" key="2">
    <source>
        <dbReference type="ARBA" id="ARBA00023136"/>
    </source>
</evidence>
<organism evidence="5 6">
    <name type="scientific">Photobacterium aphoticum</name>
    <dbReference type="NCBI Taxonomy" id="754436"/>
    <lineage>
        <taxon>Bacteria</taxon>
        <taxon>Pseudomonadati</taxon>
        <taxon>Pseudomonadota</taxon>
        <taxon>Gammaproteobacteria</taxon>
        <taxon>Vibrionales</taxon>
        <taxon>Vibrionaceae</taxon>
        <taxon>Photobacterium</taxon>
    </lineage>
</organism>
<dbReference type="SUPFAM" id="SSF56935">
    <property type="entry name" value="Porins"/>
    <property type="match status" value="1"/>
</dbReference>
<dbReference type="EMBL" id="LDOV01000025">
    <property type="protein sequence ID" value="KLV00137.1"/>
    <property type="molecule type" value="Genomic_DNA"/>
</dbReference>
<reference evidence="5 6" key="1">
    <citation type="submission" date="2015-05" db="EMBL/GenBank/DDBJ databases">
        <title>Photobacterium galathea sp. nov.</title>
        <authorList>
            <person name="Machado H."/>
            <person name="Gram L."/>
        </authorList>
    </citation>
    <scope>NUCLEOTIDE SEQUENCE [LARGE SCALE GENOMIC DNA]</scope>
    <source>
        <strain evidence="5 6">DSM 25995</strain>
    </source>
</reference>
<evidence type="ECO:0000256" key="3">
    <source>
        <dbReference type="SAM" id="SignalP"/>
    </source>
</evidence>
<evidence type="ECO:0000313" key="5">
    <source>
        <dbReference type="EMBL" id="KLV00137.1"/>
    </source>
</evidence>
<dbReference type="Gene3D" id="2.40.160.50">
    <property type="entry name" value="membrane protein fhac: a member of the omp85/tpsb transporter family"/>
    <property type="match status" value="1"/>
</dbReference>
<feature type="signal peptide" evidence="3">
    <location>
        <begin position="1"/>
        <end position="19"/>
    </location>
</feature>
<comment type="caution">
    <text evidence="5">The sequence shown here is derived from an EMBL/GenBank/DDBJ whole genome shotgun (WGS) entry which is preliminary data.</text>
</comment>
<evidence type="ECO:0000313" key="6">
    <source>
        <dbReference type="Proteomes" id="UP000036426"/>
    </source>
</evidence>
<keyword evidence="2" id="KW-0472">Membrane</keyword>
<proteinExistence type="predicted"/>
<evidence type="ECO:0000259" key="4">
    <source>
        <dbReference type="Pfam" id="PF01103"/>
    </source>
</evidence>
<dbReference type="Proteomes" id="UP000036426">
    <property type="component" value="Unassembled WGS sequence"/>
</dbReference>
<comment type="subcellular location">
    <subcellularLocation>
        <location evidence="1">Membrane</location>
    </subcellularLocation>
</comment>
<evidence type="ECO:0000256" key="1">
    <source>
        <dbReference type="ARBA" id="ARBA00004370"/>
    </source>
</evidence>
<dbReference type="Pfam" id="PF01103">
    <property type="entry name" value="Omp85"/>
    <property type="match status" value="1"/>
</dbReference>
<keyword evidence="6" id="KW-1185">Reference proteome</keyword>
<sequence>MMRTLPWLLAALASTSALATETTTEPEQDWVDELLVSLGSSNTVDTSKLIDWGVLPGPFVNPEQGLGIGVAAVGLYTPYDWTQGDHFSTLTLTAYASTSGSFGLGVENRTYLADDTIRLLAEGWISHTPGYYWGIGRDAAENDANKTQYDAQIIRLAPKVALQVFDSTYISAGWSYQSVTKVDPDPGVFTPQDLADSQLSGLITALEYDSRDFEPNPQSGSLLSLEWITYRPQLGSDFDFDRWTVNARHYWRVSPQTILAVEGYGQAVDGDIPWYGYSEMGNAQRMRGYYEGQYRDRAQLSTQLEVRHSFTPRHGMVAWMGAGNVAPAVDALLEETWLPTVGVGYRFAFKARINVRVDLGVGKDSTGFYFHVNEAF</sequence>
<feature type="domain" description="Bacterial surface antigen (D15)" evidence="4">
    <location>
        <begin position="140"/>
        <end position="299"/>
    </location>
</feature>
<protein>
    <submittedName>
        <fullName evidence="5">Membrane protein</fullName>
    </submittedName>
</protein>
<keyword evidence="3" id="KW-0732">Signal</keyword>
<dbReference type="GO" id="GO:0019867">
    <property type="term" value="C:outer membrane"/>
    <property type="evidence" value="ECO:0007669"/>
    <property type="project" value="InterPro"/>
</dbReference>
<name>A0A0J1JEN5_9GAMM</name>
<feature type="chain" id="PRO_5005253950" evidence="3">
    <location>
        <begin position="20"/>
        <end position="376"/>
    </location>
</feature>
<accession>A0A0J1JEN5</accession>